<sequence>MYSMLAEVQSKDNSQEVLELLNRKHKELKVDTITQGICKEYTGKNKDSHGILRHTGKTEFSLCLIFPFVSQFSLCVFVLPLCLFTNPLCMSGKRHRESHMRPW</sequence>
<dbReference type="Proteomes" id="UP000822688">
    <property type="component" value="Chromosome 4"/>
</dbReference>
<keyword evidence="1" id="KW-1133">Transmembrane helix</keyword>
<evidence type="ECO:0000313" key="3">
    <source>
        <dbReference type="Proteomes" id="UP000822688"/>
    </source>
</evidence>
<protein>
    <submittedName>
        <fullName evidence="2">Uncharacterized protein</fullName>
    </submittedName>
</protein>
<comment type="caution">
    <text evidence="2">The sequence shown here is derived from an EMBL/GenBank/DDBJ whole genome shotgun (WGS) entry which is preliminary data.</text>
</comment>
<keyword evidence="3" id="KW-1185">Reference proteome</keyword>
<name>A0A8T0IA65_CERPU</name>
<dbReference type="EMBL" id="CM026424">
    <property type="protein sequence ID" value="KAG0580640.1"/>
    <property type="molecule type" value="Genomic_DNA"/>
</dbReference>
<keyword evidence="1" id="KW-0472">Membrane</keyword>
<accession>A0A8T0IA65</accession>
<evidence type="ECO:0000313" key="2">
    <source>
        <dbReference type="EMBL" id="KAG0580640.1"/>
    </source>
</evidence>
<feature type="transmembrane region" description="Helical" evidence="1">
    <location>
        <begin position="64"/>
        <end position="84"/>
    </location>
</feature>
<keyword evidence="1" id="KW-0812">Transmembrane</keyword>
<organism evidence="2 3">
    <name type="scientific">Ceratodon purpureus</name>
    <name type="common">Fire moss</name>
    <name type="synonym">Dicranum purpureum</name>
    <dbReference type="NCBI Taxonomy" id="3225"/>
    <lineage>
        <taxon>Eukaryota</taxon>
        <taxon>Viridiplantae</taxon>
        <taxon>Streptophyta</taxon>
        <taxon>Embryophyta</taxon>
        <taxon>Bryophyta</taxon>
        <taxon>Bryophytina</taxon>
        <taxon>Bryopsida</taxon>
        <taxon>Dicranidae</taxon>
        <taxon>Pseudoditrichales</taxon>
        <taxon>Ditrichaceae</taxon>
        <taxon>Ceratodon</taxon>
    </lineage>
</organism>
<reference evidence="2" key="1">
    <citation type="submission" date="2020-06" db="EMBL/GenBank/DDBJ databases">
        <title>WGS assembly of Ceratodon purpureus strain R40.</title>
        <authorList>
            <person name="Carey S.B."/>
            <person name="Jenkins J."/>
            <person name="Shu S."/>
            <person name="Lovell J.T."/>
            <person name="Sreedasyam A."/>
            <person name="Maumus F."/>
            <person name="Tiley G.P."/>
            <person name="Fernandez-Pozo N."/>
            <person name="Barry K."/>
            <person name="Chen C."/>
            <person name="Wang M."/>
            <person name="Lipzen A."/>
            <person name="Daum C."/>
            <person name="Saski C.A."/>
            <person name="Payton A.C."/>
            <person name="Mcbreen J.C."/>
            <person name="Conrad R.E."/>
            <person name="Kollar L.M."/>
            <person name="Olsson S."/>
            <person name="Huttunen S."/>
            <person name="Landis J.B."/>
            <person name="Wickett N.J."/>
            <person name="Johnson M.G."/>
            <person name="Rensing S.A."/>
            <person name="Grimwood J."/>
            <person name="Schmutz J."/>
            <person name="Mcdaniel S.F."/>
        </authorList>
    </citation>
    <scope>NUCLEOTIDE SEQUENCE</scope>
    <source>
        <strain evidence="2">R40</strain>
    </source>
</reference>
<gene>
    <name evidence="2" type="ORF">KC19_4G188900</name>
</gene>
<proteinExistence type="predicted"/>
<evidence type="ECO:0000256" key="1">
    <source>
        <dbReference type="SAM" id="Phobius"/>
    </source>
</evidence>
<dbReference type="AlphaFoldDB" id="A0A8T0IA65"/>